<dbReference type="OrthoDB" id="636737at2759"/>
<name>A0A3L6QJZ0_PANMI</name>
<dbReference type="AlphaFoldDB" id="A0A3L6QJZ0"/>
<comment type="caution">
    <text evidence="1">The sequence shown here is derived from an EMBL/GenBank/DDBJ whole genome shotgun (WGS) entry which is preliminary data.</text>
</comment>
<gene>
    <name evidence="1" type="ORF">C2845_PM12G11250</name>
</gene>
<proteinExistence type="predicted"/>
<reference evidence="2" key="1">
    <citation type="journal article" date="2019" name="Nat. Commun.">
        <title>The genome of broomcorn millet.</title>
        <authorList>
            <person name="Zou C."/>
            <person name="Miki D."/>
            <person name="Li D."/>
            <person name="Tang Q."/>
            <person name="Xiao L."/>
            <person name="Rajput S."/>
            <person name="Deng P."/>
            <person name="Jia W."/>
            <person name="Huang R."/>
            <person name="Zhang M."/>
            <person name="Sun Y."/>
            <person name="Hu J."/>
            <person name="Fu X."/>
            <person name="Schnable P.S."/>
            <person name="Li F."/>
            <person name="Zhang H."/>
            <person name="Feng B."/>
            <person name="Zhu X."/>
            <person name="Liu R."/>
            <person name="Schnable J.C."/>
            <person name="Zhu J.-K."/>
            <person name="Zhang H."/>
        </authorList>
    </citation>
    <scope>NUCLEOTIDE SEQUENCE [LARGE SCALE GENOMIC DNA]</scope>
</reference>
<dbReference type="Proteomes" id="UP000275267">
    <property type="component" value="Unassembled WGS sequence"/>
</dbReference>
<dbReference type="EMBL" id="PQIB02000012">
    <property type="protein sequence ID" value="RLM80569.1"/>
    <property type="molecule type" value="Genomic_DNA"/>
</dbReference>
<protein>
    <submittedName>
        <fullName evidence="1">Uncharacterized protein</fullName>
    </submittedName>
</protein>
<dbReference type="STRING" id="4540.A0A3L6QJZ0"/>
<sequence>MKTPFLFRINNSMCPEQGNCTLSAVVELRRCIMDSFLQEDHTLLTDDEVSYFVMENDQVQYEVPIYEKFYRVAKSIGTESNCTSDWAPCPLEELNAMTVLVKKCPSQQVAQKASKTNVYFSYNELKGLLLNSFRGCILNISELKKADRLFQYRDGYDEKLIGLAAEMVIFRDIYPSGIFSPNVVVDSDGKMFNVCTLVLGCGDACMWLPSLVISFGVWCISRIFEIMLLEKQPVMRGEYSMVLNRLQGILDPAFLKPVQPVPICPCTDTVPTVRVADASQRTSAEALLKKLMEVEAFIFGPKCYGMYCHEKEKEDLKMVLNRYKLWFSKVASQE</sequence>
<organism evidence="1 2">
    <name type="scientific">Panicum miliaceum</name>
    <name type="common">Proso millet</name>
    <name type="synonym">Broomcorn millet</name>
    <dbReference type="NCBI Taxonomy" id="4540"/>
    <lineage>
        <taxon>Eukaryota</taxon>
        <taxon>Viridiplantae</taxon>
        <taxon>Streptophyta</taxon>
        <taxon>Embryophyta</taxon>
        <taxon>Tracheophyta</taxon>
        <taxon>Spermatophyta</taxon>
        <taxon>Magnoliopsida</taxon>
        <taxon>Liliopsida</taxon>
        <taxon>Poales</taxon>
        <taxon>Poaceae</taxon>
        <taxon>PACMAD clade</taxon>
        <taxon>Panicoideae</taxon>
        <taxon>Panicodae</taxon>
        <taxon>Paniceae</taxon>
        <taxon>Panicinae</taxon>
        <taxon>Panicum</taxon>
        <taxon>Panicum sect. Panicum</taxon>
    </lineage>
</organism>
<evidence type="ECO:0000313" key="2">
    <source>
        <dbReference type="Proteomes" id="UP000275267"/>
    </source>
</evidence>
<accession>A0A3L6QJZ0</accession>
<keyword evidence="2" id="KW-1185">Reference proteome</keyword>
<evidence type="ECO:0000313" key="1">
    <source>
        <dbReference type="EMBL" id="RLM80569.1"/>
    </source>
</evidence>